<dbReference type="InterPro" id="IPR018062">
    <property type="entry name" value="HTH_AraC-typ_CS"/>
</dbReference>
<evidence type="ECO:0000256" key="1">
    <source>
        <dbReference type="ARBA" id="ARBA00023015"/>
    </source>
</evidence>
<dbReference type="GO" id="GO:0003700">
    <property type="term" value="F:DNA-binding transcription factor activity"/>
    <property type="evidence" value="ECO:0007669"/>
    <property type="project" value="InterPro"/>
</dbReference>
<dbReference type="EMBL" id="PRLP01000059">
    <property type="protein sequence ID" value="PPC75938.1"/>
    <property type="molecule type" value="Genomic_DNA"/>
</dbReference>
<dbReference type="InterPro" id="IPR029062">
    <property type="entry name" value="Class_I_gatase-like"/>
</dbReference>
<dbReference type="SMART" id="SM00342">
    <property type="entry name" value="HTH_ARAC"/>
    <property type="match status" value="1"/>
</dbReference>
<dbReference type="GO" id="GO:0043565">
    <property type="term" value="F:sequence-specific DNA binding"/>
    <property type="evidence" value="ECO:0007669"/>
    <property type="project" value="InterPro"/>
</dbReference>
<organism evidence="6 7">
    <name type="scientific">Proteobacteria bacterium 228</name>
    <dbReference type="NCBI Taxonomy" id="2083153"/>
    <lineage>
        <taxon>Bacteria</taxon>
        <taxon>Pseudomonadati</taxon>
        <taxon>Pseudomonadota</taxon>
    </lineage>
</organism>
<dbReference type="PANTHER" id="PTHR43130:SF3">
    <property type="entry name" value="HTH-TYPE TRANSCRIPTIONAL REGULATOR RV1931C"/>
    <property type="match status" value="1"/>
</dbReference>
<dbReference type="Gene3D" id="1.10.10.60">
    <property type="entry name" value="Homeodomain-like"/>
    <property type="match status" value="1"/>
</dbReference>
<dbReference type="PRINTS" id="PR00032">
    <property type="entry name" value="HTHARAC"/>
</dbReference>
<dbReference type="Pfam" id="PF12833">
    <property type="entry name" value="HTH_18"/>
    <property type="match status" value="1"/>
</dbReference>
<dbReference type="AlphaFoldDB" id="A0A2S5KMB7"/>
<evidence type="ECO:0000256" key="4">
    <source>
        <dbReference type="SAM" id="MobiDB-lite"/>
    </source>
</evidence>
<dbReference type="InterPro" id="IPR009057">
    <property type="entry name" value="Homeodomain-like_sf"/>
</dbReference>
<feature type="region of interest" description="Disordered" evidence="4">
    <location>
        <begin position="306"/>
        <end position="325"/>
    </location>
</feature>
<reference evidence="6 7" key="1">
    <citation type="submission" date="2018-02" db="EMBL/GenBank/DDBJ databases">
        <title>novel marine gammaproteobacteria from coastal saline agro ecosystem.</title>
        <authorList>
            <person name="Krishnan R."/>
            <person name="Ramesh Kumar N."/>
        </authorList>
    </citation>
    <scope>NUCLEOTIDE SEQUENCE [LARGE SCALE GENOMIC DNA]</scope>
    <source>
        <strain evidence="6 7">228</strain>
    </source>
</reference>
<dbReference type="InterPro" id="IPR052158">
    <property type="entry name" value="INH-QAR"/>
</dbReference>
<accession>A0A2S5KMB7</accession>
<dbReference type="PROSITE" id="PS01124">
    <property type="entry name" value="HTH_ARAC_FAMILY_2"/>
    <property type="match status" value="1"/>
</dbReference>
<dbReference type="SUPFAM" id="SSF46689">
    <property type="entry name" value="Homeodomain-like"/>
    <property type="match status" value="2"/>
</dbReference>
<dbReference type="FunFam" id="1.10.10.60:FF:000090">
    <property type="entry name" value="Transcriptional regulator ArgR, AraC family"/>
    <property type="match status" value="1"/>
</dbReference>
<keyword evidence="2" id="KW-0238">DNA-binding</keyword>
<feature type="domain" description="HTH araC/xylS-type" evidence="5">
    <location>
        <begin position="212"/>
        <end position="310"/>
    </location>
</feature>
<gene>
    <name evidence="6" type="ORF">C4K68_17945</name>
</gene>
<dbReference type="InterPro" id="IPR018060">
    <property type="entry name" value="HTH_AraC"/>
</dbReference>
<dbReference type="PANTHER" id="PTHR43130">
    <property type="entry name" value="ARAC-FAMILY TRANSCRIPTIONAL REGULATOR"/>
    <property type="match status" value="1"/>
</dbReference>
<dbReference type="Proteomes" id="UP000238196">
    <property type="component" value="Unassembled WGS sequence"/>
</dbReference>
<dbReference type="InterPro" id="IPR002818">
    <property type="entry name" value="DJ-1/PfpI"/>
</dbReference>
<name>A0A2S5KMB7_9PROT</name>
<evidence type="ECO:0000256" key="3">
    <source>
        <dbReference type="ARBA" id="ARBA00023163"/>
    </source>
</evidence>
<dbReference type="Pfam" id="PF01965">
    <property type="entry name" value="DJ-1_PfpI"/>
    <property type="match status" value="1"/>
</dbReference>
<evidence type="ECO:0000256" key="2">
    <source>
        <dbReference type="ARBA" id="ARBA00023125"/>
    </source>
</evidence>
<dbReference type="OrthoDB" id="6057514at2"/>
<evidence type="ECO:0000313" key="7">
    <source>
        <dbReference type="Proteomes" id="UP000238196"/>
    </source>
</evidence>
<dbReference type="InterPro" id="IPR020449">
    <property type="entry name" value="Tscrpt_reg_AraC-type_HTH"/>
</dbReference>
<proteinExistence type="predicted"/>
<evidence type="ECO:0000259" key="5">
    <source>
        <dbReference type="PROSITE" id="PS01124"/>
    </source>
</evidence>
<sequence>MRFGFLLLPNFSLLSYSSAVEPLRMANWISGQPLYEYLTLSADGLAVTASVGSTVQVDFSLNEIPSLDMLLVCGASPIAKTGHESVLSWLRTQGKRLPAIGGVGTGSYLLARAGLLDGCRATIHWWDLNHLREAFPNTRLTTNLYEIDRNRFTCSGGSAAMDMMLYIIGHQYGMDLAASISEQFVCERIRTNEEPQRVPLKSRIGVAQPKLIEAVTLMEANIEEPLSPDDLAMHVGVSRRHLERLFKKHLDTVPSKFYLELRLERARQMLQQSDKSVVQVGLACGFSSASHFSTTYRNHFNITPREERNNRTRPGGMGFSVELPS</sequence>
<dbReference type="Gene3D" id="3.40.50.880">
    <property type="match status" value="1"/>
</dbReference>
<dbReference type="SUPFAM" id="SSF52317">
    <property type="entry name" value="Class I glutamine amidotransferase-like"/>
    <property type="match status" value="1"/>
</dbReference>
<keyword evidence="3" id="KW-0804">Transcription</keyword>
<evidence type="ECO:0000313" key="6">
    <source>
        <dbReference type="EMBL" id="PPC75938.1"/>
    </source>
</evidence>
<protein>
    <submittedName>
        <fullName evidence="6">AraC family transcriptional regulator</fullName>
    </submittedName>
</protein>
<comment type="caution">
    <text evidence="6">The sequence shown here is derived from an EMBL/GenBank/DDBJ whole genome shotgun (WGS) entry which is preliminary data.</text>
</comment>
<dbReference type="CDD" id="cd03136">
    <property type="entry name" value="GATase1_AraC_ArgR_like"/>
    <property type="match status" value="1"/>
</dbReference>
<dbReference type="PROSITE" id="PS00041">
    <property type="entry name" value="HTH_ARAC_FAMILY_1"/>
    <property type="match status" value="1"/>
</dbReference>
<keyword evidence="1" id="KW-0805">Transcription regulation</keyword>